<dbReference type="Proteomes" id="UP001176940">
    <property type="component" value="Unassembled WGS sequence"/>
</dbReference>
<proteinExistence type="predicted"/>
<feature type="non-terminal residue" evidence="1">
    <location>
        <position position="364"/>
    </location>
</feature>
<dbReference type="InterPro" id="IPR029359">
    <property type="entry name" value="FAM181"/>
</dbReference>
<dbReference type="PANTHER" id="PTHR33766">
    <property type="entry name" value="PROTEIN FAM181B"/>
    <property type="match status" value="1"/>
</dbReference>
<comment type="caution">
    <text evidence="1">The sequence shown here is derived from an EMBL/GenBank/DDBJ whole genome shotgun (WGS) entry which is preliminary data.</text>
</comment>
<dbReference type="EMBL" id="CAUEEQ010050398">
    <property type="protein sequence ID" value="CAJ0960562.1"/>
    <property type="molecule type" value="Genomic_DNA"/>
</dbReference>
<evidence type="ECO:0000313" key="2">
    <source>
        <dbReference type="Proteomes" id="UP001176940"/>
    </source>
</evidence>
<gene>
    <name evidence="1" type="ORF">RIMI_LOCUS17350993</name>
</gene>
<name>A0ABN9M6Z0_9NEOB</name>
<accession>A0ABN9M6Z0</accession>
<reference evidence="1" key="1">
    <citation type="submission" date="2023-07" db="EMBL/GenBank/DDBJ databases">
        <authorList>
            <person name="Stuckert A."/>
        </authorList>
    </citation>
    <scope>NUCLEOTIDE SEQUENCE</scope>
</reference>
<sequence>MHHRTAQFAFNLYPHSEMGYYECGRDLFTFVTVASTHIMRTLQRPKKSRPTKRKVNHRRFLQNQIFRKFSVIEAATQQLATSIFSQEAVVEKQNQTDKNRHSAIQHRSILSNDVGKEKITPLPNVINLSSNLSMLPDGHLNSSMFLGVAEAYLVPDTISKIGISMDTLSCIADEVGTVESLFDNIITEDDIFSSPYGLLQPKMHNLHKKTRKEHEYKATIQTELIFHDTNRSTWLPGSLDKSGHQLPFLQIASNSMENQSSDFSLSDQMSYHEALLHQDSTLENIEIGSPTMILSEKGFKQMQTGNDCGQDIFPDNAGCSVVGFTKRMQDILHDDMFIEKELELQSDNINEHIDYSVFWASLND</sequence>
<keyword evidence="2" id="KW-1185">Reference proteome</keyword>
<organism evidence="1 2">
    <name type="scientific">Ranitomeya imitator</name>
    <name type="common">mimic poison frog</name>
    <dbReference type="NCBI Taxonomy" id="111125"/>
    <lineage>
        <taxon>Eukaryota</taxon>
        <taxon>Metazoa</taxon>
        <taxon>Chordata</taxon>
        <taxon>Craniata</taxon>
        <taxon>Vertebrata</taxon>
        <taxon>Euteleostomi</taxon>
        <taxon>Amphibia</taxon>
        <taxon>Batrachia</taxon>
        <taxon>Anura</taxon>
        <taxon>Neobatrachia</taxon>
        <taxon>Hyloidea</taxon>
        <taxon>Dendrobatidae</taxon>
        <taxon>Dendrobatinae</taxon>
        <taxon>Ranitomeya</taxon>
    </lineage>
</organism>
<dbReference type="PANTHER" id="PTHR33766:SF2">
    <property type="entry name" value="PROTEIN FAM181B"/>
    <property type="match status" value="1"/>
</dbReference>
<protein>
    <submittedName>
        <fullName evidence="1">Uncharacterized protein</fullName>
    </submittedName>
</protein>
<evidence type="ECO:0000313" key="1">
    <source>
        <dbReference type="EMBL" id="CAJ0960562.1"/>
    </source>
</evidence>